<dbReference type="Gene3D" id="3.10.129.10">
    <property type="entry name" value="Hotdog Thioesterase"/>
    <property type="match status" value="1"/>
</dbReference>
<dbReference type="Pfam" id="PF07977">
    <property type="entry name" value="FabA"/>
    <property type="match status" value="1"/>
</dbReference>
<dbReference type="RefSeq" id="WP_146595353.1">
    <property type="nucleotide sequence ID" value="NZ_SJPT01000005.1"/>
</dbReference>
<dbReference type="PANTHER" id="PTHR30272:SF1">
    <property type="entry name" value="3-HYDROXYACYL-[ACYL-CARRIER-PROTEIN] DEHYDRATASE"/>
    <property type="match status" value="1"/>
</dbReference>
<dbReference type="OrthoDB" id="9787658at2"/>
<dbReference type="PANTHER" id="PTHR30272">
    <property type="entry name" value="3-HYDROXYACYL-[ACYL-CARRIER-PROTEIN] DEHYDRATASE"/>
    <property type="match status" value="1"/>
</dbReference>
<sequence length="164" mass="18379">MKYRQLDKITSLEPGVRITAERTLHADEEYLLDHFPRFPVMPGVMMLESLHQAAIWLIRTGDNFESALVLLKEVRGVKFGDFLTPGETLQITAEAIKTDGDLTTIKATAQKGGRTTVSARLVLQRRSCNDPERLQTDEDVRNRAKKQFDELFGPIALIPAKAAS</sequence>
<comment type="caution">
    <text evidence="2">The sequence shown here is derived from an EMBL/GenBank/DDBJ whole genome shotgun (WGS) entry which is preliminary data.</text>
</comment>
<keyword evidence="1 2" id="KW-0456">Lyase</keyword>
<dbReference type="Proteomes" id="UP000316304">
    <property type="component" value="Unassembled WGS sequence"/>
</dbReference>
<accession>A0A5C6CD14</accession>
<evidence type="ECO:0000313" key="2">
    <source>
        <dbReference type="EMBL" id="TWU22118.1"/>
    </source>
</evidence>
<keyword evidence="3" id="KW-1185">Reference proteome</keyword>
<proteinExistence type="predicted"/>
<reference evidence="2 3" key="1">
    <citation type="submission" date="2019-02" db="EMBL/GenBank/DDBJ databases">
        <title>Deep-cultivation of Planctomycetes and their phenomic and genomic characterization uncovers novel biology.</title>
        <authorList>
            <person name="Wiegand S."/>
            <person name="Jogler M."/>
            <person name="Boedeker C."/>
            <person name="Pinto D."/>
            <person name="Vollmers J."/>
            <person name="Rivas-Marin E."/>
            <person name="Kohn T."/>
            <person name="Peeters S.H."/>
            <person name="Heuer A."/>
            <person name="Rast P."/>
            <person name="Oberbeckmann S."/>
            <person name="Bunk B."/>
            <person name="Jeske O."/>
            <person name="Meyerdierks A."/>
            <person name="Storesund J.E."/>
            <person name="Kallscheuer N."/>
            <person name="Luecker S."/>
            <person name="Lage O.M."/>
            <person name="Pohl T."/>
            <person name="Merkel B.J."/>
            <person name="Hornburger P."/>
            <person name="Mueller R.-W."/>
            <person name="Bruemmer F."/>
            <person name="Labrenz M."/>
            <person name="Spormann A.M."/>
            <person name="Op Den Camp H."/>
            <person name="Overmann J."/>
            <person name="Amann R."/>
            <person name="Jetten M.S.M."/>
            <person name="Mascher T."/>
            <person name="Medema M.H."/>
            <person name="Devos D.P."/>
            <person name="Kaster A.-K."/>
            <person name="Ovreas L."/>
            <person name="Rohde M."/>
            <person name="Galperin M.Y."/>
            <person name="Jogler C."/>
        </authorList>
    </citation>
    <scope>NUCLEOTIDE SEQUENCE [LARGE SCALE GENOMIC DNA]</scope>
    <source>
        <strain evidence="2 3">Pla52o</strain>
    </source>
</reference>
<organism evidence="2 3">
    <name type="scientific">Novipirellula galeiformis</name>
    <dbReference type="NCBI Taxonomy" id="2528004"/>
    <lineage>
        <taxon>Bacteria</taxon>
        <taxon>Pseudomonadati</taxon>
        <taxon>Planctomycetota</taxon>
        <taxon>Planctomycetia</taxon>
        <taxon>Pirellulales</taxon>
        <taxon>Pirellulaceae</taxon>
        <taxon>Novipirellula</taxon>
    </lineage>
</organism>
<name>A0A5C6CD14_9BACT</name>
<dbReference type="CDD" id="cd01288">
    <property type="entry name" value="FabZ"/>
    <property type="match status" value="1"/>
</dbReference>
<dbReference type="AlphaFoldDB" id="A0A5C6CD14"/>
<protein>
    <submittedName>
        <fullName evidence="2">3-hydroxyacyl-[acyl-carrier-protein] dehydratase FabZ</fullName>
        <ecNumber evidence="2">4.2.1.59</ecNumber>
    </submittedName>
</protein>
<evidence type="ECO:0000313" key="3">
    <source>
        <dbReference type="Proteomes" id="UP000316304"/>
    </source>
</evidence>
<dbReference type="GO" id="GO:0019171">
    <property type="term" value="F:(3R)-hydroxyacyl-[acyl-carrier-protein] dehydratase activity"/>
    <property type="evidence" value="ECO:0007669"/>
    <property type="project" value="UniProtKB-EC"/>
</dbReference>
<dbReference type="SUPFAM" id="SSF54637">
    <property type="entry name" value="Thioesterase/thiol ester dehydrase-isomerase"/>
    <property type="match status" value="1"/>
</dbReference>
<dbReference type="InterPro" id="IPR029069">
    <property type="entry name" value="HotDog_dom_sf"/>
</dbReference>
<dbReference type="EC" id="4.2.1.59" evidence="2"/>
<dbReference type="EMBL" id="SJPT01000005">
    <property type="protein sequence ID" value="TWU22118.1"/>
    <property type="molecule type" value="Genomic_DNA"/>
</dbReference>
<dbReference type="InterPro" id="IPR013114">
    <property type="entry name" value="FabA_FabZ"/>
</dbReference>
<gene>
    <name evidence="2" type="primary">fabZ_2</name>
    <name evidence="2" type="ORF">Pla52o_31660</name>
</gene>
<evidence type="ECO:0000256" key="1">
    <source>
        <dbReference type="ARBA" id="ARBA00023239"/>
    </source>
</evidence>